<dbReference type="Gene3D" id="3.40.50.170">
    <property type="entry name" value="Formyl transferase, N-terminal domain"/>
    <property type="match status" value="1"/>
</dbReference>
<keyword evidence="3 4" id="KW-0658">Purine biosynthesis</keyword>
<feature type="site" description="Raises pKa of active site His" evidence="4">
    <location>
        <position position="140"/>
    </location>
</feature>
<dbReference type="GO" id="GO:0006189">
    <property type="term" value="P:'de novo' IMP biosynthetic process"/>
    <property type="evidence" value="ECO:0007669"/>
    <property type="project" value="UniProtKB-UniRule"/>
</dbReference>
<feature type="binding site" evidence="4">
    <location>
        <position position="102"/>
    </location>
    <ligand>
        <name>(6R)-10-formyltetrahydrofolate</name>
        <dbReference type="ChEBI" id="CHEBI:195366"/>
    </ligand>
</feature>
<sequence>MSMKWAVLVGGTGSNLRAILESGIKVHLVISHRADVPALRIAQTYGVPSRALLPRDFVDRAAYDAAIANSLEDFGVEAVALAGFLRWLTSPLIDRYRGALVNLHPSLLPAYPGLHAIERAFRDRVWWSGVTIHFVDEGHDSGPIIAQRPVPRFMNDTVEEFSERMHLAEHQLYPRVIQEVDRGRVTLVDGRVCYNEEESPWMHGHL</sequence>
<evidence type="ECO:0000256" key="4">
    <source>
        <dbReference type="HAMAP-Rule" id="MF_01930"/>
    </source>
</evidence>
<dbReference type="InterPro" id="IPR004607">
    <property type="entry name" value="GART"/>
</dbReference>
<dbReference type="PANTHER" id="PTHR43369">
    <property type="entry name" value="PHOSPHORIBOSYLGLYCINAMIDE FORMYLTRANSFERASE"/>
    <property type="match status" value="1"/>
</dbReference>
<proteinExistence type="inferred from homology"/>
<feature type="binding site" evidence="4">
    <location>
        <position position="60"/>
    </location>
    <ligand>
        <name>(6R)-10-formyltetrahydrofolate</name>
        <dbReference type="ChEBI" id="CHEBI:195366"/>
    </ligand>
</feature>
<dbReference type="PANTHER" id="PTHR43369:SF2">
    <property type="entry name" value="PHOSPHORIBOSYLGLYCINAMIDE FORMYLTRANSFERASE"/>
    <property type="match status" value="1"/>
</dbReference>
<dbReference type="InterPro" id="IPR036477">
    <property type="entry name" value="Formyl_transf_N_sf"/>
</dbReference>
<evidence type="ECO:0000256" key="1">
    <source>
        <dbReference type="ARBA" id="ARBA00005054"/>
    </source>
</evidence>
<comment type="pathway">
    <text evidence="1 4">Purine metabolism; IMP biosynthesis via de novo pathway; N(2)-formyl-N(1)-(5-phospho-D-ribosyl)glycinamide from N(1)-(5-phospho-D-ribosyl)glycinamide (10-formyl THF route): step 1/1.</text>
</comment>
<evidence type="ECO:0000313" key="6">
    <source>
        <dbReference type="EMBL" id="PSR21252.1"/>
    </source>
</evidence>
<comment type="caution">
    <text evidence="4">Lacks conserved residue(s) required for the propagation of feature annotation.</text>
</comment>
<protein>
    <recommendedName>
        <fullName evidence="4">Phosphoribosylglycinamide formyltransferase</fullName>
        <ecNumber evidence="4">2.1.2.2</ecNumber>
    </recommendedName>
    <alternativeName>
        <fullName evidence="4">5'-phosphoribosylglycinamide transformylase</fullName>
    </alternativeName>
    <alternativeName>
        <fullName evidence="4">GAR transformylase</fullName>
        <shortName evidence="4">GART</shortName>
    </alternativeName>
</protein>
<keyword evidence="2 4" id="KW-0808">Transferase</keyword>
<dbReference type="AlphaFoldDB" id="A0A2T2WG83"/>
<dbReference type="NCBIfam" id="TIGR00639">
    <property type="entry name" value="PurN"/>
    <property type="match status" value="1"/>
</dbReference>
<dbReference type="CDD" id="cd08645">
    <property type="entry name" value="FMT_core_GART"/>
    <property type="match status" value="1"/>
</dbReference>
<gene>
    <name evidence="4 6" type="primary">purN</name>
    <name evidence="6" type="ORF">C7B45_11530</name>
</gene>
<dbReference type="HAMAP" id="MF_01930">
    <property type="entry name" value="PurN"/>
    <property type="match status" value="1"/>
</dbReference>
<dbReference type="GO" id="GO:0005737">
    <property type="term" value="C:cytoplasm"/>
    <property type="evidence" value="ECO:0007669"/>
    <property type="project" value="TreeGrafter"/>
</dbReference>
<dbReference type="UniPathway" id="UPA00074">
    <property type="reaction ID" value="UER00126"/>
</dbReference>
<dbReference type="Proteomes" id="UP000241848">
    <property type="component" value="Unassembled WGS sequence"/>
</dbReference>
<dbReference type="EMBL" id="PXYV01000038">
    <property type="protein sequence ID" value="PSR21252.1"/>
    <property type="molecule type" value="Genomic_DNA"/>
</dbReference>
<evidence type="ECO:0000313" key="7">
    <source>
        <dbReference type="Proteomes" id="UP000241848"/>
    </source>
</evidence>
<comment type="caution">
    <text evidence="6">The sequence shown here is derived from an EMBL/GenBank/DDBJ whole genome shotgun (WGS) entry which is preliminary data.</text>
</comment>
<dbReference type="GO" id="GO:0004644">
    <property type="term" value="F:phosphoribosylglycinamide formyltransferase activity"/>
    <property type="evidence" value="ECO:0007669"/>
    <property type="project" value="UniProtKB-UniRule"/>
</dbReference>
<evidence type="ECO:0000256" key="2">
    <source>
        <dbReference type="ARBA" id="ARBA00022679"/>
    </source>
</evidence>
<feature type="binding site" evidence="4">
    <location>
        <begin position="13"/>
        <end position="15"/>
    </location>
    <ligand>
        <name>N(1)-(5-phospho-beta-D-ribosyl)glycinamide</name>
        <dbReference type="ChEBI" id="CHEBI:143788"/>
    </ligand>
</feature>
<evidence type="ECO:0000256" key="3">
    <source>
        <dbReference type="ARBA" id="ARBA00022755"/>
    </source>
</evidence>
<organism evidence="6 7">
    <name type="scientific">Sulfobacillus acidophilus</name>
    <dbReference type="NCBI Taxonomy" id="53633"/>
    <lineage>
        <taxon>Bacteria</taxon>
        <taxon>Bacillati</taxon>
        <taxon>Bacillota</taxon>
        <taxon>Clostridia</taxon>
        <taxon>Eubacteriales</taxon>
        <taxon>Clostridiales Family XVII. Incertae Sedis</taxon>
        <taxon>Sulfobacillus</taxon>
    </lineage>
</organism>
<reference evidence="6 7" key="1">
    <citation type="journal article" date="2014" name="BMC Genomics">
        <title>Comparison of environmental and isolate Sulfobacillus genomes reveals diverse carbon, sulfur, nitrogen, and hydrogen metabolisms.</title>
        <authorList>
            <person name="Justice N.B."/>
            <person name="Norman A."/>
            <person name="Brown C.T."/>
            <person name="Singh A."/>
            <person name="Thomas B.C."/>
            <person name="Banfield J.F."/>
        </authorList>
    </citation>
    <scope>NUCLEOTIDE SEQUENCE [LARGE SCALE GENOMIC DNA]</scope>
    <source>
        <strain evidence="6">AMDSBA3</strain>
    </source>
</reference>
<feature type="domain" description="Formyl transferase N-terminal" evidence="5">
    <location>
        <begin position="3"/>
        <end position="177"/>
    </location>
</feature>
<comment type="function">
    <text evidence="4">Catalyzes the transfer of a formyl group from 10-formyltetrahydrofolate to 5-phospho-ribosyl-glycinamide (GAR), producing 5-phospho-ribosyl-N-formylglycinamide (FGAR) and tetrahydrofolate.</text>
</comment>
<comment type="similarity">
    <text evidence="4">Belongs to the GART family.</text>
</comment>
<comment type="catalytic activity">
    <reaction evidence="4">
        <text>N(1)-(5-phospho-beta-D-ribosyl)glycinamide + (6R)-10-formyltetrahydrofolate = N(2)-formyl-N(1)-(5-phospho-beta-D-ribosyl)glycinamide + (6S)-5,6,7,8-tetrahydrofolate + H(+)</text>
        <dbReference type="Rhea" id="RHEA:15053"/>
        <dbReference type="ChEBI" id="CHEBI:15378"/>
        <dbReference type="ChEBI" id="CHEBI:57453"/>
        <dbReference type="ChEBI" id="CHEBI:143788"/>
        <dbReference type="ChEBI" id="CHEBI:147286"/>
        <dbReference type="ChEBI" id="CHEBI:195366"/>
        <dbReference type="EC" id="2.1.2.2"/>
    </reaction>
</comment>
<feature type="active site" description="Proton donor" evidence="4">
    <location>
        <position position="104"/>
    </location>
</feature>
<dbReference type="Pfam" id="PF00551">
    <property type="entry name" value="Formyl_trans_N"/>
    <property type="match status" value="1"/>
</dbReference>
<dbReference type="EC" id="2.1.2.2" evidence="4"/>
<evidence type="ECO:0000259" key="5">
    <source>
        <dbReference type="Pfam" id="PF00551"/>
    </source>
</evidence>
<dbReference type="InterPro" id="IPR002376">
    <property type="entry name" value="Formyl_transf_N"/>
</dbReference>
<accession>A0A2T2WG83</accession>
<name>A0A2T2WG83_9FIRM</name>
<dbReference type="SUPFAM" id="SSF53328">
    <property type="entry name" value="Formyltransferase"/>
    <property type="match status" value="1"/>
</dbReference>